<sequence length="217" mass="24343">MLASSAYTAPIKRFELWLRKRMPSPVRYLLRVGNHMVSRQDLSLHVPPHLFADCRVCASRLDILKAMPQGGCVAEIGTDQGNFARHILKENQPSELHLVDIEFSRLAKDVATDPAVKLHGALSHLALESFPDASFDWIYLDADHSYEATLRDANAAASKVKPGGYLVFNDFAHIDPQLGRYGVHRAVVQFAVENDWPFVWWSYATSAVYDVALKRPA</sequence>
<dbReference type="EMBL" id="MASI01000001">
    <property type="protein sequence ID" value="ODA69051.1"/>
    <property type="molecule type" value="Genomic_DNA"/>
</dbReference>
<comment type="caution">
    <text evidence="1">The sequence shown here is derived from an EMBL/GenBank/DDBJ whole genome shotgun (WGS) entry which is preliminary data.</text>
</comment>
<proteinExistence type="predicted"/>
<dbReference type="STRING" id="1177755.A7A08_00887"/>
<protein>
    <recommendedName>
        <fullName evidence="3">Class I SAM-dependent methyltransferase</fullName>
    </recommendedName>
</protein>
<evidence type="ECO:0000313" key="1">
    <source>
        <dbReference type="EMBL" id="ODA69051.1"/>
    </source>
</evidence>
<dbReference type="Gene3D" id="3.40.50.150">
    <property type="entry name" value="Vaccinia Virus protein VP39"/>
    <property type="match status" value="1"/>
</dbReference>
<evidence type="ECO:0008006" key="3">
    <source>
        <dbReference type="Google" id="ProtNLM"/>
    </source>
</evidence>
<dbReference type="AlphaFoldDB" id="A0A1E2S3N2"/>
<dbReference type="RefSeq" id="WP_069094215.1">
    <property type="nucleotide sequence ID" value="NZ_MASI01000001.1"/>
</dbReference>
<name>A0A1E2S3N2_9HYPH</name>
<dbReference type="SUPFAM" id="SSF53335">
    <property type="entry name" value="S-adenosyl-L-methionine-dependent methyltransferases"/>
    <property type="match status" value="1"/>
</dbReference>
<keyword evidence="2" id="KW-1185">Reference proteome</keyword>
<dbReference type="InterPro" id="IPR029063">
    <property type="entry name" value="SAM-dependent_MTases_sf"/>
</dbReference>
<gene>
    <name evidence="1" type="ORF">A7A08_00887</name>
</gene>
<organism evidence="1 2">
    <name type="scientific">Methyloligella halotolerans</name>
    <dbReference type="NCBI Taxonomy" id="1177755"/>
    <lineage>
        <taxon>Bacteria</taxon>
        <taxon>Pseudomonadati</taxon>
        <taxon>Pseudomonadota</taxon>
        <taxon>Alphaproteobacteria</taxon>
        <taxon>Hyphomicrobiales</taxon>
        <taxon>Hyphomicrobiaceae</taxon>
        <taxon>Methyloligella</taxon>
    </lineage>
</organism>
<accession>A0A1E2S3N2</accession>
<dbReference type="OrthoDB" id="5764702at2"/>
<reference evidence="1 2" key="1">
    <citation type="submission" date="2016-07" db="EMBL/GenBank/DDBJ databases">
        <title>Draft genome sequence of Methyloligella halotolerans C2T (VKM B-2706T=CCUG 61687T=DSM 25045T), a halotolerant polyhydroxybutyrate accumulating methylotroph.</title>
        <authorList>
            <person name="Vasilenko O.V."/>
            <person name="Doronina N.V."/>
            <person name="Poroshina M.N."/>
            <person name="Tarlachkov S.V."/>
            <person name="Trotsenko Y.A."/>
        </authorList>
    </citation>
    <scope>NUCLEOTIDE SEQUENCE [LARGE SCALE GENOMIC DNA]</scope>
    <source>
        <strain evidence="1 2">VKM B-2706</strain>
    </source>
</reference>
<dbReference type="Proteomes" id="UP000095087">
    <property type="component" value="Unassembled WGS sequence"/>
</dbReference>
<evidence type="ECO:0000313" key="2">
    <source>
        <dbReference type="Proteomes" id="UP000095087"/>
    </source>
</evidence>
<dbReference type="Pfam" id="PF13578">
    <property type="entry name" value="Methyltransf_24"/>
    <property type="match status" value="1"/>
</dbReference>